<evidence type="ECO:0000256" key="4">
    <source>
        <dbReference type="ARBA" id="ARBA00022692"/>
    </source>
</evidence>
<feature type="domain" description="Major facilitator superfamily (MFS) profile" evidence="8">
    <location>
        <begin position="4"/>
        <end position="379"/>
    </location>
</feature>
<keyword evidence="6 7" id="KW-0472">Membrane</keyword>
<keyword evidence="2" id="KW-0813">Transport</keyword>
<feature type="transmembrane region" description="Helical" evidence="7">
    <location>
        <begin position="156"/>
        <end position="178"/>
    </location>
</feature>
<dbReference type="InterPro" id="IPR020846">
    <property type="entry name" value="MFS_dom"/>
</dbReference>
<feature type="transmembrane region" description="Helical" evidence="7">
    <location>
        <begin position="128"/>
        <end position="150"/>
    </location>
</feature>
<evidence type="ECO:0000313" key="10">
    <source>
        <dbReference type="Proteomes" id="UP001180087"/>
    </source>
</evidence>
<evidence type="ECO:0000256" key="5">
    <source>
        <dbReference type="ARBA" id="ARBA00022989"/>
    </source>
</evidence>
<evidence type="ECO:0000256" key="1">
    <source>
        <dbReference type="ARBA" id="ARBA00004651"/>
    </source>
</evidence>
<feature type="transmembrane region" description="Helical" evidence="7">
    <location>
        <begin position="267"/>
        <end position="286"/>
    </location>
</feature>
<evidence type="ECO:0000259" key="8">
    <source>
        <dbReference type="PROSITE" id="PS50850"/>
    </source>
</evidence>
<dbReference type="PANTHER" id="PTHR43124:SF10">
    <property type="entry name" value="PURINE EFFLUX PUMP PBUE"/>
    <property type="match status" value="1"/>
</dbReference>
<feature type="transmembrane region" description="Helical" evidence="7">
    <location>
        <begin position="7"/>
        <end position="30"/>
    </location>
</feature>
<feature type="transmembrane region" description="Helical" evidence="7">
    <location>
        <begin position="42"/>
        <end position="63"/>
    </location>
</feature>
<dbReference type="InterPro" id="IPR001958">
    <property type="entry name" value="Tet-R_TetA/multi-R_MdtG-like"/>
</dbReference>
<dbReference type="Pfam" id="PF07690">
    <property type="entry name" value="MFS_1"/>
    <property type="match status" value="1"/>
</dbReference>
<dbReference type="SUPFAM" id="SSF103473">
    <property type="entry name" value="MFS general substrate transporter"/>
    <property type="match status" value="1"/>
</dbReference>
<evidence type="ECO:0000256" key="2">
    <source>
        <dbReference type="ARBA" id="ARBA00022448"/>
    </source>
</evidence>
<feature type="transmembrane region" description="Helical" evidence="7">
    <location>
        <begin position="354"/>
        <end position="375"/>
    </location>
</feature>
<evidence type="ECO:0000256" key="6">
    <source>
        <dbReference type="ARBA" id="ARBA00023136"/>
    </source>
</evidence>
<name>A0ABY9KVY5_9BACI</name>
<dbReference type="PRINTS" id="PR01035">
    <property type="entry name" value="TCRTETA"/>
</dbReference>
<feature type="transmembrane region" description="Helical" evidence="7">
    <location>
        <begin position="199"/>
        <end position="222"/>
    </location>
</feature>
<dbReference type="InterPro" id="IPR036259">
    <property type="entry name" value="MFS_trans_sf"/>
</dbReference>
<keyword evidence="5 7" id="KW-1133">Transmembrane helix</keyword>
<keyword evidence="3" id="KW-1003">Cell membrane</keyword>
<accession>A0ABY9KVY5</accession>
<dbReference type="InterPro" id="IPR050189">
    <property type="entry name" value="MFS_Efflux_Transporters"/>
</dbReference>
<feature type="transmembrane region" description="Helical" evidence="7">
    <location>
        <begin position="234"/>
        <end position="255"/>
    </location>
</feature>
<keyword evidence="4 7" id="KW-0812">Transmembrane</keyword>
<feature type="transmembrane region" description="Helical" evidence="7">
    <location>
        <begin position="292"/>
        <end position="315"/>
    </location>
</feature>
<feature type="transmembrane region" description="Helical" evidence="7">
    <location>
        <begin position="70"/>
        <end position="88"/>
    </location>
</feature>
<gene>
    <name evidence="9" type="ORF">QR721_01960</name>
</gene>
<proteinExistence type="predicted"/>
<evidence type="ECO:0000256" key="7">
    <source>
        <dbReference type="SAM" id="Phobius"/>
    </source>
</evidence>
<dbReference type="PROSITE" id="PS50850">
    <property type="entry name" value="MFS"/>
    <property type="match status" value="1"/>
</dbReference>
<feature type="transmembrane region" description="Helical" evidence="7">
    <location>
        <begin position="327"/>
        <end position="348"/>
    </location>
</feature>
<dbReference type="RefSeq" id="WP_348028657.1">
    <property type="nucleotide sequence ID" value="NZ_CP129113.1"/>
</dbReference>
<organism evidence="9 10">
    <name type="scientific">Aciduricibacillus chroicocephali</name>
    <dbReference type="NCBI Taxonomy" id="3054939"/>
    <lineage>
        <taxon>Bacteria</taxon>
        <taxon>Bacillati</taxon>
        <taxon>Bacillota</taxon>
        <taxon>Bacilli</taxon>
        <taxon>Bacillales</taxon>
        <taxon>Bacillaceae</taxon>
        <taxon>Aciduricibacillus</taxon>
    </lineage>
</organism>
<comment type="subcellular location">
    <subcellularLocation>
        <location evidence="1">Cell membrane</location>
        <topology evidence="1">Multi-pass membrane protein</topology>
    </subcellularLocation>
</comment>
<dbReference type="EMBL" id="CP129113">
    <property type="protein sequence ID" value="WLV25029.1"/>
    <property type="molecule type" value="Genomic_DNA"/>
</dbReference>
<dbReference type="PANTHER" id="PTHR43124">
    <property type="entry name" value="PURINE EFFLUX PUMP PBUE"/>
    <property type="match status" value="1"/>
</dbReference>
<dbReference type="Gene3D" id="1.20.1250.20">
    <property type="entry name" value="MFS general substrate transporter like domains"/>
    <property type="match status" value="1"/>
</dbReference>
<evidence type="ECO:0000256" key="3">
    <source>
        <dbReference type="ARBA" id="ARBA00022475"/>
    </source>
</evidence>
<dbReference type="Proteomes" id="UP001180087">
    <property type="component" value="Chromosome"/>
</dbReference>
<dbReference type="InterPro" id="IPR011701">
    <property type="entry name" value="MFS"/>
</dbReference>
<feature type="transmembrane region" description="Helical" evidence="7">
    <location>
        <begin position="94"/>
        <end position="116"/>
    </location>
</feature>
<protein>
    <submittedName>
        <fullName evidence="9">MFS transporter</fullName>
    </submittedName>
</protein>
<keyword evidence="10" id="KW-1185">Reference proteome</keyword>
<reference evidence="9" key="1">
    <citation type="submission" date="2023-06" db="EMBL/GenBank/DDBJ databases">
        <title>A Treasure from Seagulls: Isolation and Description of Aciduricobacillus qingdaonensis gen. nov., sp. nov., a Rare Obligately Uric Acid-utilizing Member in the Family Bacillaceae.</title>
        <authorList>
            <person name="Liu W."/>
            <person name="Wang B."/>
        </authorList>
    </citation>
    <scope>NUCLEOTIDE SEQUENCE</scope>
    <source>
        <strain evidence="9">44XB</strain>
    </source>
</reference>
<evidence type="ECO:0000313" key="9">
    <source>
        <dbReference type="EMBL" id="WLV25029.1"/>
    </source>
</evidence>
<dbReference type="CDD" id="cd17324">
    <property type="entry name" value="MFS_NepI_like"/>
    <property type="match status" value="1"/>
</dbReference>
<sequence length="386" mass="41356">MNKQVYLLTIVSFVVGMAELIIGGILDLIAIDLEVSISKAGLLITVFSLVFAIGAPLLMLFTARIERKRLMLGALSLFLISNLIAVASENFTMLFIARIISALSGALLAVLCMVLAPAVVDKKYTGRAIGLVIMGTSASLVLGVPIGLLIGNSFGWRAPFIMIALLTAIVMVGVYLTLRKIAPTPAVPLREQLQTLRNRPIFFIQLAMFFYLSGHLAVYAYLTPLVKTYLHFNGTWTSIVYFVFGVAAVSGGGLSGLMTDRFGSRKIILTVIVIFTSALFLLPMTFTSIPAFMMILIIWGMMSWSITPAVQSYLIEASPETAAIQQSLNNSALHFGIAFGSFVGSIVVKEAALIQAPLAGGCLAIIALICAFVSMKRSKAAASSIV</sequence>